<name>A0A5B8S406_9SPHN</name>
<evidence type="ECO:0000313" key="3">
    <source>
        <dbReference type="Proteomes" id="UP000321172"/>
    </source>
</evidence>
<sequence>MSLNPSIVGYLADSGRRYVSIEADHGAAILPYEDFGLANKTLAHDLNLAGLPLFAEEDLDAIITEVRAIKDFIPGRVRDHVGWSQRSFAFLDQTVACGDGPSPEVLFPGNDRVARHGTINKWKKLVALPLKDHPVPAFALMAMFLPPLLRFLPQVGSPIFELVGPGYTGKTVTQVLAASTIGPRRYVCALKDIKRDPAKVQRDTRDHPLIVDHVASALAVASKPQKAETFAALAFDTLQAPGNRVVLLSGRSAFREACGMTSDEDRIITLAIPEGPLGVLTAVPNGCSNGAEFVDSLLAAAASNHGLAFPQFVKKLHADLTADAAAVKARISRLHASFLSRAVDQGIGGVAYRDASAIAAVYVAGMMAKRYKVLPLRFNCMATALAVHDLHRGMSLARPQFTDRLHALASDGRLVVITPEVDDTTQSAAAMAALGTITVKGGKRIIKIRPAKIEEAFEDWKSIRNTPDVRAVLKVDGKNLATWGTLAPGMKRERLHQFVLPHARDEQSTFTA</sequence>
<evidence type="ECO:0000259" key="1">
    <source>
        <dbReference type="Pfam" id="PF06048"/>
    </source>
</evidence>
<dbReference type="OrthoDB" id="784829at2"/>
<dbReference type="Proteomes" id="UP000321172">
    <property type="component" value="Chromosome"/>
</dbReference>
<proteinExistence type="predicted"/>
<organism evidence="2 3">
    <name type="scientific">Novosphingobium ginsenosidimutans</name>
    <dbReference type="NCBI Taxonomy" id="1176536"/>
    <lineage>
        <taxon>Bacteria</taxon>
        <taxon>Pseudomonadati</taxon>
        <taxon>Pseudomonadota</taxon>
        <taxon>Alphaproteobacteria</taxon>
        <taxon>Sphingomonadales</taxon>
        <taxon>Sphingomonadaceae</taxon>
        <taxon>Novosphingobium</taxon>
    </lineage>
</organism>
<keyword evidence="3" id="KW-1185">Reference proteome</keyword>
<dbReference type="InterPro" id="IPR009270">
    <property type="entry name" value="DUF927"/>
</dbReference>
<protein>
    <submittedName>
        <fullName evidence="2">DUF927 domain-containing protein</fullName>
    </submittedName>
</protein>
<accession>A0A5B8S406</accession>
<dbReference type="Pfam" id="PF06048">
    <property type="entry name" value="DUF927"/>
    <property type="match status" value="1"/>
</dbReference>
<feature type="domain" description="DUF927" evidence="1">
    <location>
        <begin position="77"/>
        <end position="186"/>
    </location>
</feature>
<evidence type="ECO:0000313" key="2">
    <source>
        <dbReference type="EMBL" id="QEA16063.1"/>
    </source>
</evidence>
<dbReference type="RefSeq" id="WP_147090095.1">
    <property type="nucleotide sequence ID" value="NZ_BAABJD010000006.1"/>
</dbReference>
<dbReference type="KEGG" id="ngf:FRF71_07905"/>
<gene>
    <name evidence="2" type="ORF">FRF71_07905</name>
</gene>
<reference evidence="2 3" key="1">
    <citation type="journal article" date="2013" name="J. Microbiol. Biotechnol.">
        <title>Novosphingobium ginsenosidimutans sp. nov., with the ability to convert ginsenoside.</title>
        <authorList>
            <person name="Kim J.K."/>
            <person name="He D."/>
            <person name="Liu Q.M."/>
            <person name="Park H.Y."/>
            <person name="Jung M.S."/>
            <person name="Yoon M.H."/>
            <person name="Kim S.C."/>
            <person name="Im W.T."/>
        </authorList>
    </citation>
    <scope>NUCLEOTIDE SEQUENCE [LARGE SCALE GENOMIC DNA]</scope>
    <source>
        <strain evidence="2 3">FW-6</strain>
    </source>
</reference>
<dbReference type="EMBL" id="CP042345">
    <property type="protein sequence ID" value="QEA16063.1"/>
    <property type="molecule type" value="Genomic_DNA"/>
</dbReference>
<dbReference type="AlphaFoldDB" id="A0A5B8S406"/>